<protein>
    <submittedName>
        <fullName evidence="1">Uncharacterized protein</fullName>
    </submittedName>
</protein>
<reference evidence="1" key="1">
    <citation type="submission" date="2020-03" db="EMBL/GenBank/DDBJ databases">
        <title>The deep terrestrial virosphere.</title>
        <authorList>
            <person name="Holmfeldt K."/>
            <person name="Nilsson E."/>
            <person name="Simone D."/>
            <person name="Lopez-Fernandez M."/>
            <person name="Wu X."/>
            <person name="de Brujin I."/>
            <person name="Lundin D."/>
            <person name="Andersson A."/>
            <person name="Bertilsson S."/>
            <person name="Dopson M."/>
        </authorList>
    </citation>
    <scope>NUCLEOTIDE SEQUENCE</scope>
    <source>
        <strain evidence="1">TM448A01513</strain>
    </source>
</reference>
<proteinExistence type="predicted"/>
<dbReference type="AlphaFoldDB" id="A0A6H1ZQY6"/>
<accession>A0A6H1ZQY6</accession>
<name>A0A6H1ZQY6_9ZZZZ</name>
<organism evidence="1">
    <name type="scientific">viral metagenome</name>
    <dbReference type="NCBI Taxonomy" id="1070528"/>
    <lineage>
        <taxon>unclassified sequences</taxon>
        <taxon>metagenomes</taxon>
        <taxon>organismal metagenomes</taxon>
    </lineage>
</organism>
<gene>
    <name evidence="1" type="ORF">TM448A01513_0007</name>
</gene>
<dbReference type="EMBL" id="MT144157">
    <property type="protein sequence ID" value="QJA49831.1"/>
    <property type="molecule type" value="Genomic_DNA"/>
</dbReference>
<evidence type="ECO:0000313" key="1">
    <source>
        <dbReference type="EMBL" id="QJA49831.1"/>
    </source>
</evidence>
<sequence length="126" mass="13000">MAFEAPIGTFTISTSGDMTGYVHRLVNMSGKFAVLPSAGAVVVGACRDVFQAVSSSMEVVDLGTAKVYAASAYAVGNVVTSDASGRVVAYTPGEGTAKFHVGRLLTKSTAADDKVAVRMQIGYNEV</sequence>